<dbReference type="GO" id="GO:0016787">
    <property type="term" value="F:hydrolase activity"/>
    <property type="evidence" value="ECO:0007669"/>
    <property type="project" value="UniProtKB-KW"/>
</dbReference>
<sequence length="296" mass="33021">MATEDRAQSVPDGACLTRPITFAALDDHPLAGTLFTGTGDGPLALISSAAAVAQRFYRRFAEYLVTERSFRAALTYDYRGVAASRTPRDWTQSVMMLDWAEKDFPAALARLEQEAPERPVVGVSQSFGGQALGLGQRHDHFQRYMMVAAMTGHWANLEQPLKIFATMNLVGVPIAMVTGRLPGWVGLGEALPGTVFRQWARWGRRKEYFFADPSLRAEQRFAEVRTPILAIGATDDPWGTPRAEEALLKYYSNAPLERRRFTPQEAGGPIGHLGFFRKEYRDRLWAPAADWLLKGS</sequence>
<dbReference type="InterPro" id="IPR029058">
    <property type="entry name" value="AB_hydrolase_fold"/>
</dbReference>
<dbReference type="Proteomes" id="UP000759443">
    <property type="component" value="Unassembled WGS sequence"/>
</dbReference>
<comment type="caution">
    <text evidence="1">The sequence shown here is derived from an EMBL/GenBank/DDBJ whole genome shotgun (WGS) entry which is preliminary data.</text>
</comment>
<name>A0ABS4DZ67_9HYPH</name>
<dbReference type="SUPFAM" id="SSF53474">
    <property type="entry name" value="alpha/beta-Hydrolases"/>
    <property type="match status" value="1"/>
</dbReference>
<protein>
    <submittedName>
        <fullName evidence="1">Alpha/beta hydrolase</fullName>
    </submittedName>
</protein>
<dbReference type="InterPro" id="IPR017208">
    <property type="entry name" value="UCP037442_abhydr"/>
</dbReference>
<keyword evidence="1" id="KW-0378">Hydrolase</keyword>
<organism evidence="1 2">
    <name type="scientific">Rhizobium halophytocola</name>
    <dbReference type="NCBI Taxonomy" id="735519"/>
    <lineage>
        <taxon>Bacteria</taxon>
        <taxon>Pseudomonadati</taxon>
        <taxon>Pseudomonadota</taxon>
        <taxon>Alphaproteobacteria</taxon>
        <taxon>Hyphomicrobiales</taxon>
        <taxon>Rhizobiaceae</taxon>
        <taxon>Rhizobium/Agrobacterium group</taxon>
        <taxon>Rhizobium</taxon>
    </lineage>
</organism>
<keyword evidence="2" id="KW-1185">Reference proteome</keyword>
<reference evidence="1 2" key="1">
    <citation type="submission" date="2021-03" db="EMBL/GenBank/DDBJ databases">
        <title>Genomic Encyclopedia of Type Strains, Phase IV (KMG-IV): sequencing the most valuable type-strain genomes for metagenomic binning, comparative biology and taxonomic classification.</title>
        <authorList>
            <person name="Goeker M."/>
        </authorList>
    </citation>
    <scope>NUCLEOTIDE SEQUENCE [LARGE SCALE GENOMIC DNA]</scope>
    <source>
        <strain evidence="1 2">DSM 21600</strain>
    </source>
</reference>
<proteinExistence type="predicted"/>
<gene>
    <name evidence="1" type="ORF">J2Z17_002413</name>
</gene>
<dbReference type="Gene3D" id="3.40.50.1820">
    <property type="entry name" value="alpha/beta hydrolase"/>
    <property type="match status" value="1"/>
</dbReference>
<dbReference type="EMBL" id="JAGGJU010000006">
    <property type="protein sequence ID" value="MBP1850970.1"/>
    <property type="molecule type" value="Genomic_DNA"/>
</dbReference>
<accession>A0ABS4DZ67</accession>
<dbReference type="PIRSF" id="PIRSF037442">
    <property type="entry name" value="UCP037442_abhydr"/>
    <property type="match status" value="1"/>
</dbReference>
<evidence type="ECO:0000313" key="1">
    <source>
        <dbReference type="EMBL" id="MBP1850970.1"/>
    </source>
</evidence>
<evidence type="ECO:0000313" key="2">
    <source>
        <dbReference type="Proteomes" id="UP000759443"/>
    </source>
</evidence>
<dbReference type="RefSeq" id="WP_209945254.1">
    <property type="nucleotide sequence ID" value="NZ_JAGGJU010000006.1"/>
</dbReference>